<keyword evidence="5" id="KW-0479">Metal-binding</keyword>
<accession>A0ABM7CYT3</accession>
<dbReference type="EC" id="3.1.3.1" evidence="12"/>
<dbReference type="Gene3D" id="1.10.60.40">
    <property type="match status" value="1"/>
</dbReference>
<dbReference type="GO" id="GO:0004035">
    <property type="term" value="F:alkaline phosphatase activity"/>
    <property type="evidence" value="ECO:0007669"/>
    <property type="project" value="UniProtKB-EC"/>
</dbReference>
<sequence>MSSKFLAVLLLSLPFAVTATTDPLKTPAKPKNMVIMVGDGMGPAYTSAYRYFKDNPDTEEIEQTVFDRLLAGMASTYPASVSGYVTDSAAAATALATGHKSYNGAISVDVNKSPLPTLFEKAREAGLATGVAVSSQINHATPAAFLAHNESRKNYDEIAKAILDSNAEVLLGGGQRYFDDALLGQFAAKGYTHLTDIQALSAVQSGKVIGLFADVQLPWVIDNPGANQLSTLTAKALELLAQNDKGFVLLVEGSLIDWAGHNNDIVTAMGEMDEFARAIEVVEEFVRTRGDTLMVVTADHNTGGLSIGADGQYEWNAALLRAVSASPDLMASKAIESDDWQAPMQASLGFELSDDELNSLTKARPQGQGVLADAIKKIIDTRSFTGWTSGGHTALDVQVFAQGPASGLFIGHQDNTEIAQKMMSLLPRPKKAAVAPTAPTVTLPPAVEEPKMDVAPAAQPAAPVAAPADMVKPAEDVQNVAASEVSQAATGSAQSAKEPATDTAANAEGNAEASTESKQAVNL</sequence>
<gene>
    <name evidence="12" type="primary">phoB_1</name>
    <name evidence="12" type="ORF">STH12_00106</name>
</gene>
<dbReference type="SUPFAM" id="SSF53649">
    <property type="entry name" value="Alkaline phosphatase-like"/>
    <property type="match status" value="1"/>
</dbReference>
<evidence type="ECO:0000256" key="6">
    <source>
        <dbReference type="ARBA" id="ARBA00022801"/>
    </source>
</evidence>
<feature type="region of interest" description="Disordered" evidence="10">
    <location>
        <begin position="475"/>
        <end position="523"/>
    </location>
</feature>
<feature type="chain" id="PRO_5045279504" evidence="11">
    <location>
        <begin position="20"/>
        <end position="523"/>
    </location>
</feature>
<evidence type="ECO:0000313" key="12">
    <source>
        <dbReference type="EMBL" id="AZQ09258.1"/>
    </source>
</evidence>
<feature type="compositionally biased region" description="Polar residues" evidence="10">
    <location>
        <begin position="480"/>
        <end position="495"/>
    </location>
</feature>
<keyword evidence="6 12" id="KW-0378">Hydrolase</keyword>
<dbReference type="PRINTS" id="PR00113">
    <property type="entry name" value="ALKPHPHTASE"/>
</dbReference>
<evidence type="ECO:0000256" key="9">
    <source>
        <dbReference type="RuleBase" id="RU003946"/>
    </source>
</evidence>
<evidence type="ECO:0000256" key="10">
    <source>
        <dbReference type="SAM" id="MobiDB-lite"/>
    </source>
</evidence>
<keyword evidence="8" id="KW-0460">Magnesium</keyword>
<keyword evidence="7" id="KW-0862">Zinc</keyword>
<evidence type="ECO:0000256" key="7">
    <source>
        <dbReference type="ARBA" id="ARBA00022833"/>
    </source>
</evidence>
<evidence type="ECO:0000256" key="4">
    <source>
        <dbReference type="ARBA" id="ARBA00022553"/>
    </source>
</evidence>
<evidence type="ECO:0000256" key="5">
    <source>
        <dbReference type="ARBA" id="ARBA00022723"/>
    </source>
</evidence>
<keyword evidence="4" id="KW-0597">Phosphoprotein</keyword>
<dbReference type="SMART" id="SM00098">
    <property type="entry name" value="alkPPc"/>
    <property type="match status" value="1"/>
</dbReference>
<evidence type="ECO:0000256" key="3">
    <source>
        <dbReference type="ARBA" id="ARBA00005984"/>
    </source>
</evidence>
<evidence type="ECO:0000256" key="8">
    <source>
        <dbReference type="ARBA" id="ARBA00022842"/>
    </source>
</evidence>
<dbReference type="CDD" id="cd16012">
    <property type="entry name" value="ALP"/>
    <property type="match status" value="1"/>
</dbReference>
<keyword evidence="13" id="KW-1185">Reference proteome</keyword>
<dbReference type="Gene3D" id="3.40.720.10">
    <property type="entry name" value="Alkaline Phosphatase, subunit A"/>
    <property type="match status" value="1"/>
</dbReference>
<name>A0ABM7CYT3_9GAMM</name>
<proteinExistence type="inferred from homology"/>
<comment type="cofactor">
    <cofactor evidence="1">
        <name>Mg(2+)</name>
        <dbReference type="ChEBI" id="CHEBI:18420"/>
    </cofactor>
</comment>
<dbReference type="InterPro" id="IPR017850">
    <property type="entry name" value="Alkaline_phosphatase_core_sf"/>
</dbReference>
<keyword evidence="11" id="KW-0732">Signal</keyword>
<comment type="cofactor">
    <cofactor evidence="2">
        <name>Zn(2+)</name>
        <dbReference type="ChEBI" id="CHEBI:29105"/>
    </cofactor>
</comment>
<evidence type="ECO:0000313" key="13">
    <source>
        <dbReference type="Proteomes" id="UP000278437"/>
    </source>
</evidence>
<evidence type="ECO:0000256" key="11">
    <source>
        <dbReference type="SAM" id="SignalP"/>
    </source>
</evidence>
<dbReference type="Proteomes" id="UP000278437">
    <property type="component" value="Chromosome"/>
</dbReference>
<dbReference type="PROSITE" id="PS00123">
    <property type="entry name" value="ALKALINE_PHOSPHATASE"/>
    <property type="match status" value="1"/>
</dbReference>
<dbReference type="PANTHER" id="PTHR11596">
    <property type="entry name" value="ALKALINE PHOSPHATASE"/>
    <property type="match status" value="1"/>
</dbReference>
<dbReference type="InterPro" id="IPR018299">
    <property type="entry name" value="Alkaline_phosphatase_AS"/>
</dbReference>
<dbReference type="EMBL" id="CP020373">
    <property type="protein sequence ID" value="AZQ09258.1"/>
    <property type="molecule type" value="Genomic_DNA"/>
</dbReference>
<feature type="signal peptide" evidence="11">
    <location>
        <begin position="1"/>
        <end position="19"/>
    </location>
</feature>
<evidence type="ECO:0000256" key="2">
    <source>
        <dbReference type="ARBA" id="ARBA00001947"/>
    </source>
</evidence>
<organism evidence="12 13">
    <name type="scientific">Shewanella khirikhana</name>
    <dbReference type="NCBI Taxonomy" id="1965282"/>
    <lineage>
        <taxon>Bacteria</taxon>
        <taxon>Pseudomonadati</taxon>
        <taxon>Pseudomonadota</taxon>
        <taxon>Gammaproteobacteria</taxon>
        <taxon>Alteromonadales</taxon>
        <taxon>Shewanellaceae</taxon>
        <taxon>Shewanella</taxon>
    </lineage>
</organism>
<dbReference type="InterPro" id="IPR001952">
    <property type="entry name" value="Alkaline_phosphatase"/>
</dbReference>
<dbReference type="Pfam" id="PF00245">
    <property type="entry name" value="Alk_phosphatase"/>
    <property type="match status" value="1"/>
</dbReference>
<comment type="similarity">
    <text evidence="3 9">Belongs to the alkaline phosphatase family.</text>
</comment>
<reference evidence="13" key="1">
    <citation type="submission" date="2017-03" db="EMBL/GenBank/DDBJ databases">
        <title>Full genome sequence of a non-lethal Shewanella isolate that potentiates virulence of Vibio parahaemolyticus causing acute hepatopancreatic necrosis disease (AHPND) in shrimp.</title>
        <authorList>
            <person name="Prachumwat A."/>
            <person name="Sritunyalucksana K."/>
        </authorList>
    </citation>
    <scope>NUCLEOTIDE SEQUENCE [LARGE SCALE GENOMIC DNA]</scope>
    <source>
        <strain evidence="13">TH2012</strain>
    </source>
</reference>
<feature type="compositionally biased region" description="Polar residues" evidence="10">
    <location>
        <begin position="512"/>
        <end position="523"/>
    </location>
</feature>
<protein>
    <submittedName>
        <fullName evidence="12">Alkaline phosphatase 3</fullName>
        <ecNumber evidence="12">3.1.3.1</ecNumber>
    </submittedName>
</protein>
<dbReference type="PANTHER" id="PTHR11596:SF5">
    <property type="entry name" value="ALKALINE PHOSPHATASE"/>
    <property type="match status" value="1"/>
</dbReference>
<evidence type="ECO:0000256" key="1">
    <source>
        <dbReference type="ARBA" id="ARBA00001946"/>
    </source>
</evidence>